<evidence type="ECO:0000313" key="3">
    <source>
        <dbReference type="EMBL" id="SDZ30846.1"/>
    </source>
</evidence>
<dbReference type="STRING" id="1503961.SAMN05421736_109135"/>
<dbReference type="InterPro" id="IPR013096">
    <property type="entry name" value="Cupin_2"/>
</dbReference>
<name>A0A1H3RYM7_9BACI</name>
<dbReference type="AlphaFoldDB" id="A0A1H3RYM7"/>
<sequence>MKQIANSSYQEFSDSKFKKLLLFKQGEMDAYRLNFLPGQGVPLHRHPGAEVYLIVIEGSGMVQADNEQAKVSAGDMVHVTGEELFAFTNTGDGKASLYVFLKKNKVAEETGG</sequence>
<gene>
    <name evidence="3" type="ORF">SAMN05421736_109135</name>
</gene>
<dbReference type="PANTHER" id="PTHR35848:SF6">
    <property type="entry name" value="CUPIN TYPE-2 DOMAIN-CONTAINING PROTEIN"/>
    <property type="match status" value="1"/>
</dbReference>
<keyword evidence="1" id="KW-0479">Metal-binding</keyword>
<evidence type="ECO:0000259" key="2">
    <source>
        <dbReference type="Pfam" id="PF07883"/>
    </source>
</evidence>
<reference evidence="4" key="1">
    <citation type="submission" date="2016-10" db="EMBL/GenBank/DDBJ databases">
        <authorList>
            <person name="Varghese N."/>
            <person name="Submissions S."/>
        </authorList>
    </citation>
    <scope>NUCLEOTIDE SEQUENCE [LARGE SCALE GENOMIC DNA]</scope>
    <source>
        <strain evidence="4">SP</strain>
    </source>
</reference>
<dbReference type="InterPro" id="IPR011051">
    <property type="entry name" value="RmlC_Cupin_sf"/>
</dbReference>
<organism evidence="3 4">
    <name type="scientific">Evansella caseinilytica</name>
    <dbReference type="NCBI Taxonomy" id="1503961"/>
    <lineage>
        <taxon>Bacteria</taxon>
        <taxon>Bacillati</taxon>
        <taxon>Bacillota</taxon>
        <taxon>Bacilli</taxon>
        <taxon>Bacillales</taxon>
        <taxon>Bacillaceae</taxon>
        <taxon>Evansella</taxon>
    </lineage>
</organism>
<feature type="domain" description="Cupin type-2" evidence="2">
    <location>
        <begin position="34"/>
        <end position="99"/>
    </location>
</feature>
<dbReference type="GO" id="GO:0046872">
    <property type="term" value="F:metal ion binding"/>
    <property type="evidence" value="ECO:0007669"/>
    <property type="project" value="UniProtKB-KW"/>
</dbReference>
<keyword evidence="4" id="KW-1185">Reference proteome</keyword>
<dbReference type="SUPFAM" id="SSF51182">
    <property type="entry name" value="RmlC-like cupins"/>
    <property type="match status" value="1"/>
</dbReference>
<dbReference type="OrthoDB" id="6311549at2"/>
<proteinExistence type="predicted"/>
<dbReference type="InterPro" id="IPR051610">
    <property type="entry name" value="GPI/OXD"/>
</dbReference>
<dbReference type="Pfam" id="PF07883">
    <property type="entry name" value="Cupin_2"/>
    <property type="match status" value="1"/>
</dbReference>
<dbReference type="Gene3D" id="2.60.120.10">
    <property type="entry name" value="Jelly Rolls"/>
    <property type="match status" value="1"/>
</dbReference>
<evidence type="ECO:0000256" key="1">
    <source>
        <dbReference type="ARBA" id="ARBA00022723"/>
    </source>
</evidence>
<dbReference type="EMBL" id="FNPI01000009">
    <property type="protein sequence ID" value="SDZ30846.1"/>
    <property type="molecule type" value="Genomic_DNA"/>
</dbReference>
<dbReference type="PANTHER" id="PTHR35848">
    <property type="entry name" value="OXALATE-BINDING PROTEIN"/>
    <property type="match status" value="1"/>
</dbReference>
<protein>
    <submittedName>
        <fullName evidence="3">Cupin domain-containing protein</fullName>
    </submittedName>
</protein>
<accession>A0A1H3RYM7</accession>
<evidence type="ECO:0000313" key="4">
    <source>
        <dbReference type="Proteomes" id="UP000198935"/>
    </source>
</evidence>
<dbReference type="Proteomes" id="UP000198935">
    <property type="component" value="Unassembled WGS sequence"/>
</dbReference>
<dbReference type="InterPro" id="IPR014710">
    <property type="entry name" value="RmlC-like_jellyroll"/>
</dbReference>